<dbReference type="EMBL" id="JAAGUZ010000203">
    <property type="protein sequence ID" value="NEW48358.1"/>
    <property type="molecule type" value="Genomic_DNA"/>
</dbReference>
<organism evidence="3 4">
    <name type="scientific">Nocardia cyriacigeorgica</name>
    <dbReference type="NCBI Taxonomy" id="135487"/>
    <lineage>
        <taxon>Bacteria</taxon>
        <taxon>Bacillati</taxon>
        <taxon>Actinomycetota</taxon>
        <taxon>Actinomycetes</taxon>
        <taxon>Mycobacteriales</taxon>
        <taxon>Nocardiaceae</taxon>
        <taxon>Nocardia</taxon>
    </lineage>
</organism>
<feature type="non-terminal residue" evidence="3">
    <location>
        <position position="1"/>
    </location>
</feature>
<evidence type="ECO:0000256" key="1">
    <source>
        <dbReference type="ARBA" id="ARBA00022450"/>
    </source>
</evidence>
<dbReference type="GO" id="GO:0031177">
    <property type="term" value="F:phosphopantetheine binding"/>
    <property type="evidence" value="ECO:0007669"/>
    <property type="project" value="TreeGrafter"/>
</dbReference>
<dbReference type="SUPFAM" id="SSF56801">
    <property type="entry name" value="Acetyl-CoA synthetase-like"/>
    <property type="match status" value="1"/>
</dbReference>
<reference evidence="3 4" key="1">
    <citation type="submission" date="2020-01" db="EMBL/GenBank/DDBJ databases">
        <title>Genetics and antimicrobial susceptibilities of Nocardia species isolated from the soil; a comparison with species isolated from humans.</title>
        <authorList>
            <person name="Carrasco G."/>
            <person name="Monzon S."/>
            <person name="Sansegundo M."/>
            <person name="Garcia E."/>
            <person name="Garrido N."/>
            <person name="Medina M.J."/>
            <person name="Villalon P."/>
            <person name="Ramirez-Arocha A.C."/>
            <person name="Jimenez P."/>
            <person name="Cuesta I."/>
            <person name="Valdezate S."/>
        </authorList>
    </citation>
    <scope>NUCLEOTIDE SEQUENCE [LARGE SCALE GENOMIC DNA]</scope>
    <source>
        <strain evidence="3 4">CNM20110639</strain>
    </source>
</reference>
<dbReference type="RefSeq" id="WP_163830442.1">
    <property type="nucleotide sequence ID" value="NZ_JAAGUZ010000203.1"/>
</dbReference>
<feature type="non-terminal residue" evidence="3">
    <location>
        <position position="96"/>
    </location>
</feature>
<dbReference type="FunFam" id="2.30.38.10:FF:000001">
    <property type="entry name" value="Non-ribosomal peptide synthetase PvdI"/>
    <property type="match status" value="1"/>
</dbReference>
<keyword evidence="1" id="KW-0596">Phosphopantetheine</keyword>
<comment type="caution">
    <text evidence="3">The sequence shown here is derived from an EMBL/GenBank/DDBJ whole genome shotgun (WGS) entry which is preliminary data.</text>
</comment>
<dbReference type="GO" id="GO:0005829">
    <property type="term" value="C:cytosol"/>
    <property type="evidence" value="ECO:0007669"/>
    <property type="project" value="TreeGrafter"/>
</dbReference>
<evidence type="ECO:0000313" key="4">
    <source>
        <dbReference type="Proteomes" id="UP000468928"/>
    </source>
</evidence>
<dbReference type="AlphaFoldDB" id="A0A6P1DDT1"/>
<dbReference type="InterPro" id="IPR045851">
    <property type="entry name" value="AMP-bd_C_sf"/>
</dbReference>
<dbReference type="PANTHER" id="PTHR45527:SF1">
    <property type="entry name" value="FATTY ACID SYNTHASE"/>
    <property type="match status" value="1"/>
</dbReference>
<keyword evidence="2" id="KW-0597">Phosphoprotein</keyword>
<sequence length="96" mass="10534">VIRAITEHVLDERLAPVADGAVGELYIAGAQVARGYHDRPALTAARFVANPFDPSGARLYRTGDLVRITPVGTLEYLGRNDFQVKIRGFRIELGEI</sequence>
<proteinExistence type="predicted"/>
<dbReference type="GO" id="GO:0043041">
    <property type="term" value="P:amino acid activation for nonribosomal peptide biosynthetic process"/>
    <property type="evidence" value="ECO:0007669"/>
    <property type="project" value="TreeGrafter"/>
</dbReference>
<evidence type="ECO:0000313" key="3">
    <source>
        <dbReference type="EMBL" id="NEW48358.1"/>
    </source>
</evidence>
<name>A0A6P1DDT1_9NOCA</name>
<dbReference type="Gene3D" id="3.30.300.30">
    <property type="match status" value="1"/>
</dbReference>
<protein>
    <submittedName>
        <fullName evidence="3">Amino acid adenylation domain-containing protein</fullName>
    </submittedName>
</protein>
<dbReference type="GO" id="GO:0044550">
    <property type="term" value="P:secondary metabolite biosynthetic process"/>
    <property type="evidence" value="ECO:0007669"/>
    <property type="project" value="TreeGrafter"/>
</dbReference>
<dbReference type="PANTHER" id="PTHR45527">
    <property type="entry name" value="NONRIBOSOMAL PEPTIDE SYNTHETASE"/>
    <property type="match status" value="1"/>
</dbReference>
<accession>A0A6P1DDT1</accession>
<evidence type="ECO:0000256" key="2">
    <source>
        <dbReference type="ARBA" id="ARBA00022553"/>
    </source>
</evidence>
<dbReference type="Gene3D" id="2.30.38.10">
    <property type="entry name" value="Luciferase, Domain 3"/>
    <property type="match status" value="1"/>
</dbReference>
<gene>
    <name evidence="3" type="ORF">GV789_28685</name>
</gene>
<dbReference type="Proteomes" id="UP000468928">
    <property type="component" value="Unassembled WGS sequence"/>
</dbReference>